<gene>
    <name evidence="2" type="ORF">JXQ802_LOCUS3352</name>
</gene>
<feature type="region of interest" description="Disordered" evidence="1">
    <location>
        <begin position="544"/>
        <end position="575"/>
    </location>
</feature>
<comment type="caution">
    <text evidence="2">The sequence shown here is derived from an EMBL/GenBank/DDBJ whole genome shotgun (WGS) entry which is preliminary data.</text>
</comment>
<feature type="compositionally biased region" description="Pro residues" evidence="1">
    <location>
        <begin position="556"/>
        <end position="568"/>
    </location>
</feature>
<evidence type="ECO:0008006" key="4">
    <source>
        <dbReference type="Google" id="ProtNLM"/>
    </source>
</evidence>
<dbReference type="AlphaFoldDB" id="A0A813RMY2"/>
<feature type="compositionally biased region" description="Polar residues" evidence="1">
    <location>
        <begin position="544"/>
        <end position="553"/>
    </location>
</feature>
<organism evidence="2 3">
    <name type="scientific">Rotaria sordida</name>
    <dbReference type="NCBI Taxonomy" id="392033"/>
    <lineage>
        <taxon>Eukaryota</taxon>
        <taxon>Metazoa</taxon>
        <taxon>Spiralia</taxon>
        <taxon>Gnathifera</taxon>
        <taxon>Rotifera</taxon>
        <taxon>Eurotatoria</taxon>
        <taxon>Bdelloidea</taxon>
        <taxon>Philodinida</taxon>
        <taxon>Philodinidae</taxon>
        <taxon>Rotaria</taxon>
    </lineage>
</organism>
<keyword evidence="3" id="KW-1185">Reference proteome</keyword>
<name>A0A813RMY2_9BILA</name>
<feature type="region of interest" description="Disordered" evidence="1">
    <location>
        <begin position="192"/>
        <end position="224"/>
    </location>
</feature>
<dbReference type="EMBL" id="CAJNOL010000045">
    <property type="protein sequence ID" value="CAF0783564.1"/>
    <property type="molecule type" value="Genomic_DNA"/>
</dbReference>
<protein>
    <recommendedName>
        <fullName evidence="4">PID domain-containing protein</fullName>
    </recommendedName>
</protein>
<evidence type="ECO:0000313" key="2">
    <source>
        <dbReference type="EMBL" id="CAF0783564.1"/>
    </source>
</evidence>
<proteinExistence type="predicted"/>
<evidence type="ECO:0000313" key="3">
    <source>
        <dbReference type="Proteomes" id="UP000663870"/>
    </source>
</evidence>
<dbReference type="PANTHER" id="PTHR41148:SF1">
    <property type="entry name" value="LP09875P"/>
    <property type="match status" value="1"/>
</dbReference>
<dbReference type="SUPFAM" id="SSF50729">
    <property type="entry name" value="PH domain-like"/>
    <property type="match status" value="1"/>
</dbReference>
<evidence type="ECO:0000256" key="1">
    <source>
        <dbReference type="SAM" id="MobiDB-lite"/>
    </source>
</evidence>
<dbReference type="PANTHER" id="PTHR41148">
    <property type="entry name" value="LP09875P"/>
    <property type="match status" value="1"/>
</dbReference>
<accession>A0A813RMY2</accession>
<reference evidence="2" key="1">
    <citation type="submission" date="2021-02" db="EMBL/GenBank/DDBJ databases">
        <authorList>
            <person name="Nowell W R."/>
        </authorList>
    </citation>
    <scope>NUCLEOTIDE SEQUENCE</scope>
</reference>
<dbReference type="Proteomes" id="UP000663870">
    <property type="component" value="Unassembled WGS sequence"/>
</dbReference>
<sequence length="632" mass="72181">MVRVITISYFSHKVIKKRQEYAYEKICPMALHKFSKPKSFHIDYCGCTAATLLLNESSIRDAINFIRQVKSKSEFVKTTISVCRDGIKIIYENEHKYSTHVPSSMIAGSVIGKSPFNDTLGVVYISPLTGRHYPAFVHVYRCDSTRTAQKLLLRIRAYTLNDNHRSKIVQLEQHLLQHNLLNLDNYESSKSQLQSSNTTTLKSNKTSANISSSSTNSSSRQDKIDPVKSITEEFQKKLHSQEPLLFPPKDYDTVHVSHGNIQRAQAWKSTEPTIVGYTPIDPDNNHKRRQALSNYHSSSNNSTTDEFKKNELNNGVIEKNGRPRFSTQRSDTTIDPVETVSLAFEFLKDETGSIVTDNDGNIEHIENEQQDKQPVFRFRPPQITAITKKLFTRNNNNNYELQNSLPQPNSSLKNELNAYYHHTHYQHQHQQIPHEYRTRSETNLLYDPQLRMHLSPRYESRLVNGSGAPISTNPLWTATSPVMIGSQPNLLSYETPIVQASYNHNHNNHHHRHQLSPPIQRRTTSAPLQHPLYASYPNNKLSVKTQLQQNQQKRPGPGPAPPPPPPPSNSHRKQPTKLQYLDTNEFILRASDGQLLNNSQYSNRPVAGISRDYRPHSINVNGHGSTMLDVYY</sequence>
<feature type="compositionally biased region" description="Low complexity" evidence="1">
    <location>
        <begin position="192"/>
        <end position="219"/>
    </location>
</feature>